<evidence type="ECO:0008006" key="3">
    <source>
        <dbReference type="Google" id="ProtNLM"/>
    </source>
</evidence>
<proteinExistence type="predicted"/>
<dbReference type="EMBL" id="JBHUME010000013">
    <property type="protein sequence ID" value="MFD2614732.1"/>
    <property type="molecule type" value="Genomic_DNA"/>
</dbReference>
<organism evidence="1 2">
    <name type="scientific">Paenibacillus gansuensis</name>
    <dbReference type="NCBI Taxonomy" id="306542"/>
    <lineage>
        <taxon>Bacteria</taxon>
        <taxon>Bacillati</taxon>
        <taxon>Bacillota</taxon>
        <taxon>Bacilli</taxon>
        <taxon>Bacillales</taxon>
        <taxon>Paenibacillaceae</taxon>
        <taxon>Paenibacillus</taxon>
    </lineage>
</organism>
<sequence>MEIALLRNEPINIEAERRHLEDEGYSWTEVKSQLESTYREYSKKEIFRCSCCNSPTFLVLNEDRSSYFRHKNNTECAGTRNYKRYVEHTNRFENAKHKTGKIVMIDQLKANLTPHGASVIAGYMLKQDLKFVPDCIIIWPDNEIYSFDYITGTKSKAYQTYLINKMQAYNEHGIKSYFLFDNDLRTIHGNTLAVSHAEKASLTLHERDKEWEEILTDLVTRYGHDAVLQNMNLELADLNVNRIMYVSENFDGTLYKICLIKSAPYYNREIPDQWYFILGKPKGIAFQSMFSFEREVRKFHWELPNIEPEELTSFTAKMELWINEQSQPEEQEAFTVDQTAHSEKLQENTWIKHLNHFKQTTETTKITTSPDTSERIEYYKLVMNRMKESPYYSPEFQKRMTECEEDIQRWELNGIVEDRLVGAIRMMEIPLKLNMKV</sequence>
<evidence type="ECO:0000313" key="1">
    <source>
        <dbReference type="EMBL" id="MFD2614732.1"/>
    </source>
</evidence>
<name>A0ABW5PH03_9BACL</name>
<reference evidence="2" key="1">
    <citation type="journal article" date="2019" name="Int. J. Syst. Evol. Microbiol.">
        <title>The Global Catalogue of Microorganisms (GCM) 10K type strain sequencing project: providing services to taxonomists for standard genome sequencing and annotation.</title>
        <authorList>
            <consortium name="The Broad Institute Genomics Platform"/>
            <consortium name="The Broad Institute Genome Sequencing Center for Infectious Disease"/>
            <person name="Wu L."/>
            <person name="Ma J."/>
        </authorList>
    </citation>
    <scope>NUCLEOTIDE SEQUENCE [LARGE SCALE GENOMIC DNA]</scope>
    <source>
        <strain evidence="2">KCTC 3950</strain>
    </source>
</reference>
<dbReference type="Proteomes" id="UP001597541">
    <property type="component" value="Unassembled WGS sequence"/>
</dbReference>
<comment type="caution">
    <text evidence="1">The sequence shown here is derived from an EMBL/GenBank/DDBJ whole genome shotgun (WGS) entry which is preliminary data.</text>
</comment>
<dbReference type="RefSeq" id="WP_377605929.1">
    <property type="nucleotide sequence ID" value="NZ_JBHUME010000013.1"/>
</dbReference>
<gene>
    <name evidence="1" type="ORF">ACFSUF_20160</name>
</gene>
<evidence type="ECO:0000313" key="2">
    <source>
        <dbReference type="Proteomes" id="UP001597541"/>
    </source>
</evidence>
<accession>A0ABW5PH03</accession>
<protein>
    <recommendedName>
        <fullName evidence="3">Competence protein CoiA-like family protein</fullName>
    </recommendedName>
</protein>
<keyword evidence="2" id="KW-1185">Reference proteome</keyword>